<comment type="caution">
    <text evidence="5">The sequence shown here is derived from an EMBL/GenBank/DDBJ whole genome shotgun (WGS) entry which is preliminary data.</text>
</comment>
<feature type="domain" description="HTH luxR-type" evidence="4">
    <location>
        <begin position="169"/>
        <end position="234"/>
    </location>
</feature>
<evidence type="ECO:0000259" key="4">
    <source>
        <dbReference type="PROSITE" id="PS50043"/>
    </source>
</evidence>
<dbReference type="PROSITE" id="PS50043">
    <property type="entry name" value="HTH_LUXR_2"/>
    <property type="match status" value="1"/>
</dbReference>
<evidence type="ECO:0000313" key="6">
    <source>
        <dbReference type="Proteomes" id="UP001462640"/>
    </source>
</evidence>
<keyword evidence="3" id="KW-0804">Transcription</keyword>
<dbReference type="Pfam" id="PF03472">
    <property type="entry name" value="Autoind_bind"/>
    <property type="match status" value="1"/>
</dbReference>
<dbReference type="Gene3D" id="3.30.450.80">
    <property type="entry name" value="Transcription factor LuxR-like, autoinducer-binding domain"/>
    <property type="match status" value="1"/>
</dbReference>
<sequence length="237" mass="26043">MQKWAQDLLMALERARGTQGVYDAIQAASARLGFEWCAFGVRFHRFPSQIPVSLLNNYPSSWRLRYDQADYLSIDPTIARADRSQLPFLWSDTLFSSAVGLWQEAQDMGLRVGWAQSRFDAQGIGSLLTLARSAEPLSDAELRGKALALNWLVSVAHESLTKALAPASFWEPKASLTQREIEVLKWAAAGKTTEDTATILAISVDTAKFHIKNAIAKLGAPNKIAAVVRAMALGLLN</sequence>
<evidence type="ECO:0000313" key="5">
    <source>
        <dbReference type="EMBL" id="MEO3714097.1"/>
    </source>
</evidence>
<protein>
    <submittedName>
        <fullName evidence="5">Autoinducer binding domain-containing protein</fullName>
    </submittedName>
</protein>
<dbReference type="SUPFAM" id="SSF75516">
    <property type="entry name" value="Pheromone-binding domain of LuxR-like quorum-sensing transcription factors"/>
    <property type="match status" value="1"/>
</dbReference>
<dbReference type="SMART" id="SM00421">
    <property type="entry name" value="HTH_LUXR"/>
    <property type="match status" value="1"/>
</dbReference>
<dbReference type="CDD" id="cd06170">
    <property type="entry name" value="LuxR_C_like"/>
    <property type="match status" value="1"/>
</dbReference>
<evidence type="ECO:0000256" key="3">
    <source>
        <dbReference type="ARBA" id="ARBA00023163"/>
    </source>
</evidence>
<organism evidence="5 6">
    <name type="scientific">Roseateles flavus</name>
    <dbReference type="NCBI Taxonomy" id="3149041"/>
    <lineage>
        <taxon>Bacteria</taxon>
        <taxon>Pseudomonadati</taxon>
        <taxon>Pseudomonadota</taxon>
        <taxon>Betaproteobacteria</taxon>
        <taxon>Burkholderiales</taxon>
        <taxon>Sphaerotilaceae</taxon>
        <taxon>Roseateles</taxon>
    </lineage>
</organism>
<dbReference type="Gene3D" id="1.10.10.10">
    <property type="entry name" value="Winged helix-like DNA-binding domain superfamily/Winged helix DNA-binding domain"/>
    <property type="match status" value="1"/>
</dbReference>
<dbReference type="Proteomes" id="UP001462640">
    <property type="component" value="Unassembled WGS sequence"/>
</dbReference>
<reference evidence="5 6" key="1">
    <citation type="submission" date="2024-05" db="EMBL/GenBank/DDBJ databases">
        <title>Roseateles sp. 2.12 16S ribosomal RNA gene Genome sequencing and assembly.</title>
        <authorList>
            <person name="Woo H."/>
        </authorList>
    </citation>
    <scope>NUCLEOTIDE SEQUENCE [LARGE SCALE GENOMIC DNA]</scope>
    <source>
        <strain evidence="5 6">2.12</strain>
    </source>
</reference>
<dbReference type="EMBL" id="JBDPZC010000007">
    <property type="protein sequence ID" value="MEO3714097.1"/>
    <property type="molecule type" value="Genomic_DNA"/>
</dbReference>
<dbReference type="PANTHER" id="PTHR44688:SF16">
    <property type="entry name" value="DNA-BINDING TRANSCRIPTIONAL ACTIVATOR DEVR_DOSR"/>
    <property type="match status" value="1"/>
</dbReference>
<accession>A0ABV0GGB2</accession>
<dbReference type="PANTHER" id="PTHR44688">
    <property type="entry name" value="DNA-BINDING TRANSCRIPTIONAL ACTIVATOR DEVR_DOSR"/>
    <property type="match status" value="1"/>
</dbReference>
<proteinExistence type="predicted"/>
<dbReference type="InterPro" id="IPR036693">
    <property type="entry name" value="TF_LuxR_autoind-bd_dom_sf"/>
</dbReference>
<dbReference type="InterPro" id="IPR016032">
    <property type="entry name" value="Sig_transdc_resp-reg_C-effctor"/>
</dbReference>
<dbReference type="Pfam" id="PF00196">
    <property type="entry name" value="GerE"/>
    <property type="match status" value="1"/>
</dbReference>
<dbReference type="InterPro" id="IPR005143">
    <property type="entry name" value="TF_LuxR_autoind-bd_dom"/>
</dbReference>
<gene>
    <name evidence="5" type="ORF">ABDJ40_15130</name>
</gene>
<name>A0ABV0GGB2_9BURK</name>
<dbReference type="PRINTS" id="PR00038">
    <property type="entry name" value="HTHLUXR"/>
</dbReference>
<dbReference type="InterPro" id="IPR036388">
    <property type="entry name" value="WH-like_DNA-bd_sf"/>
</dbReference>
<keyword evidence="2" id="KW-0238">DNA-binding</keyword>
<evidence type="ECO:0000256" key="2">
    <source>
        <dbReference type="ARBA" id="ARBA00023125"/>
    </source>
</evidence>
<keyword evidence="6" id="KW-1185">Reference proteome</keyword>
<dbReference type="RefSeq" id="WP_347611119.1">
    <property type="nucleotide sequence ID" value="NZ_JBDPZC010000007.1"/>
</dbReference>
<dbReference type="SUPFAM" id="SSF46894">
    <property type="entry name" value="C-terminal effector domain of the bipartite response regulators"/>
    <property type="match status" value="1"/>
</dbReference>
<keyword evidence="1" id="KW-0805">Transcription regulation</keyword>
<evidence type="ECO:0000256" key="1">
    <source>
        <dbReference type="ARBA" id="ARBA00023015"/>
    </source>
</evidence>
<dbReference type="InterPro" id="IPR000792">
    <property type="entry name" value="Tscrpt_reg_LuxR_C"/>
</dbReference>